<accession>A0A953NAJ9</accession>
<dbReference type="PIRSF" id="PIRSF017082">
    <property type="entry name" value="YflP"/>
    <property type="match status" value="1"/>
</dbReference>
<dbReference type="RefSeq" id="WP_259661138.1">
    <property type="nucleotide sequence ID" value="NZ_JAHXRI010000007.1"/>
</dbReference>
<dbReference type="Proteomes" id="UP000739565">
    <property type="component" value="Unassembled WGS sequence"/>
</dbReference>
<proteinExistence type="inferred from homology"/>
<organism evidence="3 4">
    <name type="scientific">Zwartia hollandica</name>
    <dbReference type="NCBI Taxonomy" id="324606"/>
    <lineage>
        <taxon>Bacteria</taxon>
        <taxon>Pseudomonadati</taxon>
        <taxon>Pseudomonadota</taxon>
        <taxon>Betaproteobacteria</taxon>
        <taxon>Burkholderiales</taxon>
        <taxon>Alcaligenaceae</taxon>
        <taxon>Zwartia</taxon>
    </lineage>
</organism>
<reference evidence="3" key="1">
    <citation type="submission" date="2021-07" db="EMBL/GenBank/DDBJ databases">
        <title>New genus and species of the family Alcaligenaceae.</title>
        <authorList>
            <person name="Hahn M.W."/>
        </authorList>
    </citation>
    <scope>NUCLEOTIDE SEQUENCE</scope>
    <source>
        <strain evidence="3">LF4-65</strain>
    </source>
</reference>
<dbReference type="InterPro" id="IPR005064">
    <property type="entry name" value="BUG"/>
</dbReference>
<dbReference type="CDD" id="cd07012">
    <property type="entry name" value="PBP2_Bug_TTT"/>
    <property type="match status" value="1"/>
</dbReference>
<protein>
    <submittedName>
        <fullName evidence="3">Tripartite tricarboxylate transporter substrate binding protein</fullName>
    </submittedName>
</protein>
<evidence type="ECO:0000313" key="4">
    <source>
        <dbReference type="Proteomes" id="UP000739565"/>
    </source>
</evidence>
<keyword evidence="2" id="KW-0472">Membrane</keyword>
<keyword evidence="4" id="KW-1185">Reference proteome</keyword>
<dbReference type="PANTHER" id="PTHR42928">
    <property type="entry name" value="TRICARBOXYLATE-BINDING PROTEIN"/>
    <property type="match status" value="1"/>
</dbReference>
<gene>
    <name evidence="3" type="ORF">KZZ10_08730</name>
</gene>
<dbReference type="PANTHER" id="PTHR42928:SF5">
    <property type="entry name" value="BLR1237 PROTEIN"/>
    <property type="match status" value="1"/>
</dbReference>
<dbReference type="PROSITE" id="PS51318">
    <property type="entry name" value="TAT"/>
    <property type="match status" value="1"/>
</dbReference>
<feature type="transmembrane region" description="Helical" evidence="2">
    <location>
        <begin position="25"/>
        <end position="44"/>
    </location>
</feature>
<comment type="similarity">
    <text evidence="1">Belongs to the UPF0065 (bug) family.</text>
</comment>
<evidence type="ECO:0000313" key="3">
    <source>
        <dbReference type="EMBL" id="MBZ1350727.1"/>
    </source>
</evidence>
<dbReference type="InterPro" id="IPR042100">
    <property type="entry name" value="Bug_dom1"/>
</dbReference>
<dbReference type="AlphaFoldDB" id="A0A953NAJ9"/>
<keyword evidence="2" id="KW-0812">Transmembrane</keyword>
<dbReference type="SUPFAM" id="SSF53850">
    <property type="entry name" value="Periplasmic binding protein-like II"/>
    <property type="match status" value="1"/>
</dbReference>
<evidence type="ECO:0000256" key="1">
    <source>
        <dbReference type="ARBA" id="ARBA00006987"/>
    </source>
</evidence>
<keyword evidence="2" id="KW-1133">Transmembrane helix</keyword>
<comment type="caution">
    <text evidence="3">The sequence shown here is derived from an EMBL/GenBank/DDBJ whole genome shotgun (WGS) entry which is preliminary data.</text>
</comment>
<dbReference type="Gene3D" id="3.40.190.150">
    <property type="entry name" value="Bordetella uptake gene, domain 1"/>
    <property type="match status" value="1"/>
</dbReference>
<dbReference type="EMBL" id="JAHXRI010000007">
    <property type="protein sequence ID" value="MBZ1350727.1"/>
    <property type="molecule type" value="Genomic_DNA"/>
</dbReference>
<evidence type="ECO:0000256" key="2">
    <source>
        <dbReference type="SAM" id="Phobius"/>
    </source>
</evidence>
<dbReference type="Pfam" id="PF03401">
    <property type="entry name" value="TctC"/>
    <property type="match status" value="1"/>
</dbReference>
<dbReference type="InterPro" id="IPR006311">
    <property type="entry name" value="TAT_signal"/>
</dbReference>
<name>A0A953NAJ9_9BURK</name>
<dbReference type="Gene3D" id="3.40.190.10">
    <property type="entry name" value="Periplasmic binding protein-like II"/>
    <property type="match status" value="1"/>
</dbReference>
<sequence>MTIAKKSSETTATGVTQPNRARRSLVGAAAISAVGAGLGLPLVAQAQGAYPNRPLKIVIPWPPGQATDLVGRAIGMGLTKVLGQTVVADNKAGAGGTIGTDIVAKAPADGYTLLAASAGPVSVAPLLQKTPYDVSKDFTAIALTGLSPYVLVTNPNFPAKTAAEFVKLVKANPDKYTFATSGTGATAHLVAEAFNAALGLKAVHVPYKGSSPALADVLAGRVDYCLETAAATMPFVKDGRLKGLGVSLEKGSIVTPGIPALATAVNIPGFNLGAWAGLMGPAGLPADVVDRLAKAMRQVMQSDELKELFMRIGIEIDFREQADFLKYLEATRVQFTDVIKRNNIKLEGT</sequence>